<name>K0RNL5_THAOC</name>
<comment type="caution">
    <text evidence="2">The sequence shown here is derived from an EMBL/GenBank/DDBJ whole genome shotgun (WGS) entry which is preliminary data.</text>
</comment>
<dbReference type="Proteomes" id="UP000266841">
    <property type="component" value="Unassembled WGS sequence"/>
</dbReference>
<feature type="region of interest" description="Disordered" evidence="1">
    <location>
        <begin position="54"/>
        <end position="78"/>
    </location>
</feature>
<proteinExistence type="predicted"/>
<evidence type="ECO:0000313" key="2">
    <source>
        <dbReference type="EMBL" id="EJK53849.1"/>
    </source>
</evidence>
<reference evidence="2 3" key="1">
    <citation type="journal article" date="2012" name="Genome Biol.">
        <title>Genome and low-iron response of an oceanic diatom adapted to chronic iron limitation.</title>
        <authorList>
            <person name="Lommer M."/>
            <person name="Specht M."/>
            <person name="Roy A.S."/>
            <person name="Kraemer L."/>
            <person name="Andreson R."/>
            <person name="Gutowska M.A."/>
            <person name="Wolf J."/>
            <person name="Bergner S.V."/>
            <person name="Schilhabel M.B."/>
            <person name="Klostermeier U.C."/>
            <person name="Beiko R.G."/>
            <person name="Rosenstiel P."/>
            <person name="Hippler M."/>
            <person name="Laroche J."/>
        </authorList>
    </citation>
    <scope>NUCLEOTIDE SEQUENCE [LARGE SCALE GENOMIC DNA]</scope>
    <source>
        <strain evidence="2 3">CCMP1005</strain>
    </source>
</reference>
<gene>
    <name evidence="2" type="ORF">THAOC_26632</name>
</gene>
<keyword evidence="3" id="KW-1185">Reference proteome</keyword>
<evidence type="ECO:0000256" key="1">
    <source>
        <dbReference type="SAM" id="MobiDB-lite"/>
    </source>
</evidence>
<sequence>MGGTPLRRCLPTAFGLGPRLLKAIFLSLSESKRSDQSKSIGVFAGLDIITSPSERGVTPCDTSHDVVPTPDFSGSDDETKAQALARGPYRMIRWTDGAEGGRDRPGRPRRCDIRADFAVCHVFLPLQVEFQNSAFESV</sequence>
<protein>
    <submittedName>
        <fullName evidence="2">Uncharacterized protein</fullName>
    </submittedName>
</protein>
<evidence type="ECO:0000313" key="3">
    <source>
        <dbReference type="Proteomes" id="UP000266841"/>
    </source>
</evidence>
<accession>K0RNL5</accession>
<dbReference type="AlphaFoldDB" id="K0RNL5"/>
<organism evidence="2 3">
    <name type="scientific">Thalassiosira oceanica</name>
    <name type="common">Marine diatom</name>
    <dbReference type="NCBI Taxonomy" id="159749"/>
    <lineage>
        <taxon>Eukaryota</taxon>
        <taxon>Sar</taxon>
        <taxon>Stramenopiles</taxon>
        <taxon>Ochrophyta</taxon>
        <taxon>Bacillariophyta</taxon>
        <taxon>Coscinodiscophyceae</taxon>
        <taxon>Thalassiosirophycidae</taxon>
        <taxon>Thalassiosirales</taxon>
        <taxon>Thalassiosiraceae</taxon>
        <taxon>Thalassiosira</taxon>
    </lineage>
</organism>
<dbReference type="EMBL" id="AGNL01036890">
    <property type="protein sequence ID" value="EJK53849.1"/>
    <property type="molecule type" value="Genomic_DNA"/>
</dbReference>